<dbReference type="Gene3D" id="1.10.287.700">
    <property type="entry name" value="Helix hairpin bin"/>
    <property type="match status" value="1"/>
</dbReference>
<dbReference type="Pfam" id="PF12732">
    <property type="entry name" value="YtxH"/>
    <property type="match status" value="1"/>
</dbReference>
<proteinExistence type="predicted"/>
<keyword evidence="2" id="KW-1185">Reference proteome</keyword>
<dbReference type="RefSeq" id="WP_188174989.1">
    <property type="nucleotide sequence ID" value="NZ_JACVVD010000004.1"/>
</dbReference>
<dbReference type="InterPro" id="IPR052928">
    <property type="entry name" value="Desiccation-related_membrane"/>
</dbReference>
<evidence type="ECO:0000313" key="1">
    <source>
        <dbReference type="EMBL" id="MBD0381191.1"/>
    </source>
</evidence>
<dbReference type="Proteomes" id="UP000650466">
    <property type="component" value="Unassembled WGS sequence"/>
</dbReference>
<dbReference type="PANTHER" id="PTHR35792">
    <property type="entry name" value="GENERAL STRESS PROTEIN"/>
    <property type="match status" value="1"/>
</dbReference>
<reference evidence="1" key="1">
    <citation type="submission" date="2020-09" db="EMBL/GenBank/DDBJ databases">
        <title>Draft Genome Sequence of Paenibacillus sp. WST5.</title>
        <authorList>
            <person name="Bao Z."/>
        </authorList>
    </citation>
    <scope>NUCLEOTIDE SEQUENCE</scope>
    <source>
        <strain evidence="1">WST5</strain>
    </source>
</reference>
<comment type="caution">
    <text evidence="1">The sequence shown here is derived from an EMBL/GenBank/DDBJ whole genome shotgun (WGS) entry which is preliminary data.</text>
</comment>
<accession>A0A926QIZ7</accession>
<gene>
    <name evidence="1" type="ORF">ICC18_13785</name>
</gene>
<protein>
    <submittedName>
        <fullName evidence="1">YtxH domain-containing protein</fullName>
    </submittedName>
</protein>
<evidence type="ECO:0000313" key="2">
    <source>
        <dbReference type="Proteomes" id="UP000650466"/>
    </source>
</evidence>
<name>A0A926QIZ7_9BACL</name>
<sequence>MSNQRKGKDLLIGAIVGGVLGAATALLFAPKSGRELRSDIAEQAQAVSEKTVQIANTVSQKTQEVAKSVSTHTSELVGKAKDTASSVVENVRSWKESRKDDELTQELEETSEAAEDLVIIGNR</sequence>
<dbReference type="InterPro" id="IPR024623">
    <property type="entry name" value="YtxH"/>
</dbReference>
<dbReference type="EMBL" id="JACVVD010000004">
    <property type="protein sequence ID" value="MBD0381191.1"/>
    <property type="molecule type" value="Genomic_DNA"/>
</dbReference>
<organism evidence="1 2">
    <name type="scientific">Paenibacillus sedimenti</name>
    <dbReference type="NCBI Taxonomy" id="2770274"/>
    <lineage>
        <taxon>Bacteria</taxon>
        <taxon>Bacillati</taxon>
        <taxon>Bacillota</taxon>
        <taxon>Bacilli</taxon>
        <taxon>Bacillales</taxon>
        <taxon>Paenibacillaceae</taxon>
        <taxon>Paenibacillus</taxon>
    </lineage>
</organism>
<dbReference type="PANTHER" id="PTHR35792:SF2">
    <property type="entry name" value="GENERAL STRESS PROTEIN"/>
    <property type="match status" value="1"/>
</dbReference>
<dbReference type="AlphaFoldDB" id="A0A926QIZ7"/>